<dbReference type="InterPro" id="IPR043129">
    <property type="entry name" value="ATPase_NBD"/>
</dbReference>
<gene>
    <name evidence="2" type="ORF">J7I43_14640</name>
</gene>
<dbReference type="EMBL" id="JAGHKP010000003">
    <property type="protein sequence ID" value="MBO9153463.1"/>
    <property type="molecule type" value="Genomic_DNA"/>
</dbReference>
<dbReference type="Proteomes" id="UP000679126">
    <property type="component" value="Unassembled WGS sequence"/>
</dbReference>
<organism evidence="2 3">
    <name type="scientific">Chitinophaga chungangae</name>
    <dbReference type="NCBI Taxonomy" id="2821488"/>
    <lineage>
        <taxon>Bacteria</taxon>
        <taxon>Pseudomonadati</taxon>
        <taxon>Bacteroidota</taxon>
        <taxon>Chitinophagia</taxon>
        <taxon>Chitinophagales</taxon>
        <taxon>Chitinophagaceae</taxon>
        <taxon>Chitinophaga</taxon>
    </lineage>
</organism>
<dbReference type="InterPro" id="IPR036390">
    <property type="entry name" value="WH_DNA-bd_sf"/>
</dbReference>
<proteinExistence type="inferred from homology"/>
<dbReference type="PANTHER" id="PTHR18964:SF149">
    <property type="entry name" value="BIFUNCTIONAL UDP-N-ACETYLGLUCOSAMINE 2-EPIMERASE_N-ACETYLMANNOSAMINE KINASE"/>
    <property type="match status" value="1"/>
</dbReference>
<dbReference type="InterPro" id="IPR036388">
    <property type="entry name" value="WH-like_DNA-bd_sf"/>
</dbReference>
<comment type="similarity">
    <text evidence="1">Belongs to the ROK (NagC/XylR) family.</text>
</comment>
<comment type="caution">
    <text evidence="2">The sequence shown here is derived from an EMBL/GenBank/DDBJ whole genome shotgun (WGS) entry which is preliminary data.</text>
</comment>
<dbReference type="PANTHER" id="PTHR18964">
    <property type="entry name" value="ROK (REPRESSOR, ORF, KINASE) FAMILY"/>
    <property type="match status" value="1"/>
</dbReference>
<evidence type="ECO:0000313" key="3">
    <source>
        <dbReference type="Proteomes" id="UP000679126"/>
    </source>
</evidence>
<protein>
    <submittedName>
        <fullName evidence="2">ROK family protein</fullName>
    </submittedName>
</protein>
<dbReference type="InterPro" id="IPR000600">
    <property type="entry name" value="ROK"/>
</dbReference>
<dbReference type="SUPFAM" id="SSF46785">
    <property type="entry name" value="Winged helix' DNA-binding domain"/>
    <property type="match status" value="1"/>
</dbReference>
<dbReference type="Gene3D" id="1.10.10.10">
    <property type="entry name" value="Winged helix-like DNA-binding domain superfamily/Winged helix DNA-binding domain"/>
    <property type="match status" value="1"/>
</dbReference>
<reference evidence="3" key="1">
    <citation type="submission" date="2021-03" db="EMBL/GenBank/DDBJ databases">
        <title>Assistant Professor.</title>
        <authorList>
            <person name="Huq M.A."/>
        </authorList>
    </citation>
    <scope>NUCLEOTIDE SEQUENCE [LARGE SCALE GENOMIC DNA]</scope>
    <source>
        <strain evidence="3">MAH-28</strain>
    </source>
</reference>
<accession>A0ABS3YFK5</accession>
<sequence length="394" mass="42690">MREFYFSGKLSSTDLSERMGKSIPHVMKVIDTLIADGVIVESGFAPSSGGRRPVIYAPKPGAIYILSVAMDQMFTRITLMDIDNKPVTPVREFELPLTNNPDAIVLLAEKMGEVIRDSGIDREKIVGAGIGMPGFVDFKNGVNYSFLNAGNKTITEYLTGELNMPVYIDNDSSLIALAEFRFGAARQKKNAVVVNIGWGIGLGMILNGELFRGHDGFAGEFSHIPIFNNNKLCSCGKSGCLETEASLLVVIEKAAQGLKSGRPSALGPNFPTGHGDTDWDAIVKAAHKGDRFVIELLSHTGYDIGKAIAILIHLMNPEWVVLSGRGTLAGKVWEAPVQQALNEHSIPRLAANTRLAISTLGYQAELIGAVALVMENKVKEFKATRKNIKEKAFS</sequence>
<name>A0ABS3YFK5_9BACT</name>
<evidence type="ECO:0000256" key="1">
    <source>
        <dbReference type="ARBA" id="ARBA00006479"/>
    </source>
</evidence>
<keyword evidence="3" id="KW-1185">Reference proteome</keyword>
<dbReference type="SUPFAM" id="SSF53067">
    <property type="entry name" value="Actin-like ATPase domain"/>
    <property type="match status" value="1"/>
</dbReference>
<evidence type="ECO:0000313" key="2">
    <source>
        <dbReference type="EMBL" id="MBO9153463.1"/>
    </source>
</evidence>
<dbReference type="Gene3D" id="3.30.420.40">
    <property type="match status" value="2"/>
</dbReference>
<dbReference type="Pfam" id="PF00480">
    <property type="entry name" value="ROK"/>
    <property type="match status" value="1"/>
</dbReference>